<name>A0A317SHG8_9PEZI</name>
<protein>
    <submittedName>
        <fullName evidence="2">Uncharacterized protein</fullName>
    </submittedName>
</protein>
<feature type="region of interest" description="Disordered" evidence="1">
    <location>
        <begin position="1"/>
        <end position="25"/>
    </location>
</feature>
<dbReference type="EMBL" id="PYWC01000091">
    <property type="protein sequence ID" value="PWW72930.1"/>
    <property type="molecule type" value="Genomic_DNA"/>
</dbReference>
<accession>A0A317SHG8</accession>
<reference evidence="2 3" key="1">
    <citation type="submission" date="2018-03" db="EMBL/GenBank/DDBJ databases">
        <title>Genomes of Pezizomycetes fungi and the evolution of truffles.</title>
        <authorList>
            <person name="Murat C."/>
            <person name="Payen T."/>
            <person name="Noel B."/>
            <person name="Kuo A."/>
            <person name="Martin F.M."/>
        </authorList>
    </citation>
    <scope>NUCLEOTIDE SEQUENCE [LARGE SCALE GENOMIC DNA]</scope>
    <source>
        <strain evidence="2">091103-1</strain>
    </source>
</reference>
<dbReference type="PANTHER" id="PTHR40132">
    <property type="entry name" value="PRE-MRNA-SPLICING FACTOR 38B"/>
    <property type="match status" value="1"/>
</dbReference>
<dbReference type="OrthoDB" id="2431475at2759"/>
<evidence type="ECO:0000256" key="1">
    <source>
        <dbReference type="SAM" id="MobiDB-lite"/>
    </source>
</evidence>
<keyword evidence="3" id="KW-1185">Reference proteome</keyword>
<sequence>MDAHFASSYDPTQDSLFRPPSNLPSDEDWDTALEAYRDRQRWKSLGAERLRVAGFQEEFIRTWEKSKVGAEEDIEGIRWGVRGGVREWDRGKVVEEDGEVLVRAEWAKGGVREWDRGKVIEADGEVIVAEWAQGRLKS</sequence>
<gene>
    <name evidence="2" type="ORF">C7212DRAFT_225670</name>
</gene>
<dbReference type="Proteomes" id="UP000246991">
    <property type="component" value="Unassembled WGS sequence"/>
</dbReference>
<comment type="caution">
    <text evidence="2">The sequence shown here is derived from an EMBL/GenBank/DDBJ whole genome shotgun (WGS) entry which is preliminary data.</text>
</comment>
<dbReference type="STRING" id="42249.A0A317SHG8"/>
<proteinExistence type="predicted"/>
<organism evidence="2 3">
    <name type="scientific">Tuber magnatum</name>
    <name type="common">white Piedmont truffle</name>
    <dbReference type="NCBI Taxonomy" id="42249"/>
    <lineage>
        <taxon>Eukaryota</taxon>
        <taxon>Fungi</taxon>
        <taxon>Dikarya</taxon>
        <taxon>Ascomycota</taxon>
        <taxon>Pezizomycotina</taxon>
        <taxon>Pezizomycetes</taxon>
        <taxon>Pezizales</taxon>
        <taxon>Tuberaceae</taxon>
        <taxon>Tuber</taxon>
    </lineage>
</organism>
<evidence type="ECO:0000313" key="2">
    <source>
        <dbReference type="EMBL" id="PWW72930.1"/>
    </source>
</evidence>
<dbReference type="AlphaFoldDB" id="A0A317SHG8"/>
<evidence type="ECO:0000313" key="3">
    <source>
        <dbReference type="Proteomes" id="UP000246991"/>
    </source>
</evidence>
<dbReference type="PANTHER" id="PTHR40132:SF1">
    <property type="entry name" value="PRE-MRNA-SPLICING FACTOR 38B"/>
    <property type="match status" value="1"/>
</dbReference>